<keyword evidence="2 4" id="KW-0378">Hydrolase</keyword>
<dbReference type="EC" id="3.1.-.-" evidence="4"/>
<organism evidence="4">
    <name type="scientific">plant metagenome</name>
    <dbReference type="NCBI Taxonomy" id="1297885"/>
    <lineage>
        <taxon>unclassified sequences</taxon>
        <taxon>metagenomes</taxon>
        <taxon>organismal metagenomes</taxon>
    </lineage>
</organism>
<dbReference type="InterPro" id="IPR029058">
    <property type="entry name" value="AB_hydrolase_fold"/>
</dbReference>
<name>A0A484P5B3_9ZZZZ</name>
<dbReference type="EMBL" id="CAADHY010000014">
    <property type="protein sequence ID" value="VFR19627.1"/>
    <property type="molecule type" value="Genomic_DNA"/>
</dbReference>
<proteinExistence type="inferred from homology"/>
<dbReference type="Gene3D" id="3.40.50.1820">
    <property type="entry name" value="alpha/beta hydrolase"/>
    <property type="match status" value="1"/>
</dbReference>
<dbReference type="Pfam" id="PF02230">
    <property type="entry name" value="Abhydrolase_2"/>
    <property type="match status" value="1"/>
</dbReference>
<dbReference type="PANTHER" id="PTHR10655">
    <property type="entry name" value="LYSOPHOSPHOLIPASE-RELATED"/>
    <property type="match status" value="1"/>
</dbReference>
<accession>A0A484P5B3</accession>
<evidence type="ECO:0000256" key="2">
    <source>
        <dbReference type="ARBA" id="ARBA00022801"/>
    </source>
</evidence>
<comment type="similarity">
    <text evidence="1">Belongs to the AB hydrolase superfamily. AB hydrolase 2 family.</text>
</comment>
<reference evidence="4" key="1">
    <citation type="submission" date="2019-03" db="EMBL/GenBank/DDBJ databases">
        <authorList>
            <person name="Danneels B."/>
        </authorList>
    </citation>
    <scope>NUCLEOTIDE SEQUENCE</scope>
</reference>
<dbReference type="SUPFAM" id="SSF53474">
    <property type="entry name" value="alpha/beta-Hydrolases"/>
    <property type="match status" value="1"/>
</dbReference>
<dbReference type="AlphaFoldDB" id="A0A484P5B3"/>
<dbReference type="PANTHER" id="PTHR10655:SF17">
    <property type="entry name" value="LYSOPHOSPHOLIPASE-LIKE PROTEIN 1"/>
    <property type="match status" value="1"/>
</dbReference>
<evidence type="ECO:0000313" key="4">
    <source>
        <dbReference type="EMBL" id="VFR19627.1"/>
    </source>
</evidence>
<evidence type="ECO:0000256" key="1">
    <source>
        <dbReference type="ARBA" id="ARBA00006499"/>
    </source>
</evidence>
<protein>
    <submittedName>
        <fullName evidence="4">Phospholipase/carboxylesterase family protein</fullName>
        <ecNumber evidence="4">3.1.-.-</ecNumber>
    </submittedName>
</protein>
<evidence type="ECO:0000259" key="3">
    <source>
        <dbReference type="Pfam" id="PF02230"/>
    </source>
</evidence>
<gene>
    <name evidence="4" type="ORF">AMP9_3292</name>
</gene>
<dbReference type="NCBIfam" id="NF008525">
    <property type="entry name" value="PRK11460.1"/>
    <property type="match status" value="1"/>
</dbReference>
<feature type="domain" description="Phospholipase/carboxylesterase/thioesterase" evidence="3">
    <location>
        <begin position="15"/>
        <end position="214"/>
    </location>
</feature>
<dbReference type="InterPro" id="IPR050565">
    <property type="entry name" value="LYPA1-2/EST-like"/>
</dbReference>
<dbReference type="GO" id="GO:0016787">
    <property type="term" value="F:hydrolase activity"/>
    <property type="evidence" value="ECO:0007669"/>
    <property type="project" value="UniProtKB-KW"/>
</dbReference>
<sequence>MPDVPHTPVIELLPEQGPPKQLFILLHGLGASASSMLPLAVILRQHFPDAAVLMPEGFQPYEGVGHGGQWFSVLKMKDGERAERVGQSLPLLEDFVRRAQARFGLSGDETAIAGFSQGAIMALELTVAHDGLVGRVLAFSGRFAQLPNRAPELTTLHLFHGEDDTIMPVQLVRAGYTHLAERQADATLDVASEVGHVLHPVLIDRAVHRLQTCIPLRVWRKAL</sequence>
<dbReference type="InterPro" id="IPR003140">
    <property type="entry name" value="PLipase/COase/thioEstase"/>
</dbReference>